<keyword evidence="2" id="KW-1185">Reference proteome</keyword>
<name>A0ABW1EBR8_9BACT</name>
<evidence type="ECO:0000313" key="1">
    <source>
        <dbReference type="EMBL" id="MFC5861756.1"/>
    </source>
</evidence>
<accession>A0ABW1EBR8</accession>
<dbReference type="InterPro" id="IPR008840">
    <property type="entry name" value="Sipho_Gp157"/>
</dbReference>
<comment type="caution">
    <text evidence="1">The sequence shown here is derived from an EMBL/GenBank/DDBJ whole genome shotgun (WGS) entry which is preliminary data.</text>
</comment>
<dbReference type="Proteomes" id="UP001596091">
    <property type="component" value="Unassembled WGS sequence"/>
</dbReference>
<gene>
    <name evidence="1" type="ORF">ACFPT7_05585</name>
</gene>
<evidence type="ECO:0000313" key="2">
    <source>
        <dbReference type="Proteomes" id="UP001596091"/>
    </source>
</evidence>
<protein>
    <submittedName>
        <fullName evidence="1">Siphovirus Gp157 family protein</fullName>
    </submittedName>
</protein>
<dbReference type="RefSeq" id="WP_263337352.1">
    <property type="nucleotide sequence ID" value="NZ_JAGSYH010000004.1"/>
</dbReference>
<organism evidence="1 2">
    <name type="scientific">Acidicapsa dinghuensis</name>
    <dbReference type="NCBI Taxonomy" id="2218256"/>
    <lineage>
        <taxon>Bacteria</taxon>
        <taxon>Pseudomonadati</taxon>
        <taxon>Acidobacteriota</taxon>
        <taxon>Terriglobia</taxon>
        <taxon>Terriglobales</taxon>
        <taxon>Acidobacteriaceae</taxon>
        <taxon>Acidicapsa</taxon>
    </lineage>
</organism>
<dbReference type="Pfam" id="PF05565">
    <property type="entry name" value="Sipho_Gp157"/>
    <property type="match status" value="1"/>
</dbReference>
<sequence>MASIAEANSLFEIDMELDALFDEIELEIEAEGQPSDELVARFQEFCEARGEKVDRIGRFVRMMEAREQFCRSEAARLSDRAQAAANKIVRTKNMALYYLLSRDLKKIEGQQFTLRAQKNSQDSVKIIDEAALPLYYCRIDARIDGGVWQAVLSLLPDQLAMTLMSSVQEKRPNAEAIKLAAMQDGHVPGAEIRRGSHLRVV</sequence>
<dbReference type="EMBL" id="JBHSPH010000002">
    <property type="protein sequence ID" value="MFC5861756.1"/>
    <property type="molecule type" value="Genomic_DNA"/>
</dbReference>
<reference evidence="2" key="1">
    <citation type="journal article" date="2019" name="Int. J. Syst. Evol. Microbiol.">
        <title>The Global Catalogue of Microorganisms (GCM) 10K type strain sequencing project: providing services to taxonomists for standard genome sequencing and annotation.</title>
        <authorList>
            <consortium name="The Broad Institute Genomics Platform"/>
            <consortium name="The Broad Institute Genome Sequencing Center for Infectious Disease"/>
            <person name="Wu L."/>
            <person name="Ma J."/>
        </authorList>
    </citation>
    <scope>NUCLEOTIDE SEQUENCE [LARGE SCALE GENOMIC DNA]</scope>
    <source>
        <strain evidence="2">JCM 4087</strain>
    </source>
</reference>
<proteinExistence type="predicted"/>